<evidence type="ECO:0000259" key="1">
    <source>
        <dbReference type="Pfam" id="PF06445"/>
    </source>
</evidence>
<accession>A0A3S9HC12</accession>
<dbReference type="InterPro" id="IPR029442">
    <property type="entry name" value="GyrI-like"/>
</dbReference>
<dbReference type="PIRSF" id="PIRSF031644">
    <property type="entry name" value="UCP031644"/>
    <property type="match status" value="1"/>
</dbReference>
<dbReference type="InterPro" id="IPR008319">
    <property type="entry name" value="GyrI-like_CCH_Lin2189-like"/>
</dbReference>
<dbReference type="RefSeq" id="WP_126110352.1">
    <property type="nucleotide sequence ID" value="NZ_CP034465.1"/>
</dbReference>
<sequence>MKHEWRKHEKALYMPKRKPKIVTIPEQKFFTIKGKGNPNDAEFSERIETLYPLAYAIRMMYKTVYVPEDYFEYTVYPLEGIWDLTEEGRKQDTLDKDELLYTIMIRQPEFVDEETVERAFETVKNKKKLRYLDDVKFESIEDGLCVQMLHVGPYGNESETFKIMDEFTEENNLQRISLTHREIYLSDFRRVKPENLKTVLRYKVAEKE</sequence>
<dbReference type="OrthoDB" id="4772335at2"/>
<dbReference type="Proteomes" id="UP000273326">
    <property type="component" value="Chromosome"/>
</dbReference>
<organism evidence="2 3">
    <name type="scientific">Jeotgalibaca ciconiae</name>
    <dbReference type="NCBI Taxonomy" id="2496265"/>
    <lineage>
        <taxon>Bacteria</taxon>
        <taxon>Bacillati</taxon>
        <taxon>Bacillota</taxon>
        <taxon>Bacilli</taxon>
        <taxon>Lactobacillales</taxon>
        <taxon>Carnobacteriaceae</taxon>
        <taxon>Jeotgalibaca</taxon>
    </lineage>
</organism>
<feature type="domain" description="GyrI-like small molecule binding" evidence="1">
    <location>
        <begin position="18"/>
        <end position="198"/>
    </location>
</feature>
<keyword evidence="3" id="KW-1185">Reference proteome</keyword>
<dbReference type="Gene3D" id="3.20.80.10">
    <property type="entry name" value="Regulatory factor, effector binding domain"/>
    <property type="match status" value="1"/>
</dbReference>
<protein>
    <recommendedName>
        <fullName evidence="1">GyrI-like small molecule binding domain-containing protein</fullName>
    </recommendedName>
</protein>
<name>A0A3S9HC12_9LACT</name>
<dbReference type="AlphaFoldDB" id="A0A3S9HC12"/>
<gene>
    <name evidence="2" type="ORF">EJN90_08625</name>
</gene>
<dbReference type="EMBL" id="CP034465">
    <property type="protein sequence ID" value="AZP04693.1"/>
    <property type="molecule type" value="Genomic_DNA"/>
</dbReference>
<evidence type="ECO:0000313" key="2">
    <source>
        <dbReference type="EMBL" id="AZP04693.1"/>
    </source>
</evidence>
<evidence type="ECO:0000313" key="3">
    <source>
        <dbReference type="Proteomes" id="UP000273326"/>
    </source>
</evidence>
<dbReference type="InterPro" id="IPR011256">
    <property type="entry name" value="Reg_factor_effector_dom_sf"/>
</dbReference>
<dbReference type="SUPFAM" id="SSF55136">
    <property type="entry name" value="Probable bacterial effector-binding domain"/>
    <property type="match status" value="1"/>
</dbReference>
<dbReference type="KEGG" id="jeh:EJN90_08625"/>
<proteinExistence type="predicted"/>
<reference evidence="3" key="1">
    <citation type="submission" date="2018-12" db="EMBL/GenBank/DDBJ databases">
        <title>Complete genome sequencing of Jeotgalibaca sp. H21T32.</title>
        <authorList>
            <person name="Bae J.-W."/>
            <person name="Lee S.-Y."/>
        </authorList>
    </citation>
    <scope>NUCLEOTIDE SEQUENCE [LARGE SCALE GENOMIC DNA]</scope>
    <source>
        <strain evidence="3">H21T32</strain>
    </source>
</reference>
<dbReference type="Pfam" id="PF06445">
    <property type="entry name" value="GyrI-like"/>
    <property type="match status" value="1"/>
</dbReference>